<dbReference type="InterPro" id="IPR003663">
    <property type="entry name" value="Sugar/inositol_transpt"/>
</dbReference>
<evidence type="ECO:0000256" key="5">
    <source>
        <dbReference type="ARBA" id="ARBA00022989"/>
    </source>
</evidence>
<dbReference type="InterPro" id="IPR005828">
    <property type="entry name" value="MFS_sugar_transport-like"/>
</dbReference>
<reference evidence="10 11" key="1">
    <citation type="submission" date="2023-04" db="EMBL/GenBank/DDBJ databases">
        <title>Genome of Basidiobolus ranarum AG-B5.</title>
        <authorList>
            <person name="Stajich J.E."/>
            <person name="Carter-House D."/>
            <person name="Gryganskyi A."/>
        </authorList>
    </citation>
    <scope>NUCLEOTIDE SEQUENCE [LARGE SCALE GENOMIC DNA]</scope>
    <source>
        <strain evidence="10 11">AG-B5</strain>
    </source>
</reference>
<evidence type="ECO:0000313" key="11">
    <source>
        <dbReference type="Proteomes" id="UP001479436"/>
    </source>
</evidence>
<evidence type="ECO:0000256" key="1">
    <source>
        <dbReference type="ARBA" id="ARBA00004141"/>
    </source>
</evidence>
<evidence type="ECO:0000256" key="7">
    <source>
        <dbReference type="RuleBase" id="RU003346"/>
    </source>
</evidence>
<keyword evidence="3 7" id="KW-0813">Transport</keyword>
<dbReference type="InterPro" id="IPR020846">
    <property type="entry name" value="MFS_dom"/>
</dbReference>
<evidence type="ECO:0000256" key="6">
    <source>
        <dbReference type="ARBA" id="ARBA00023136"/>
    </source>
</evidence>
<dbReference type="InterPro" id="IPR005829">
    <property type="entry name" value="Sugar_transporter_CS"/>
</dbReference>
<evidence type="ECO:0000256" key="4">
    <source>
        <dbReference type="ARBA" id="ARBA00022692"/>
    </source>
</evidence>
<feature type="transmembrane region" description="Helical" evidence="8">
    <location>
        <begin position="439"/>
        <end position="463"/>
    </location>
</feature>
<feature type="domain" description="Major facilitator superfamily (MFS) profile" evidence="9">
    <location>
        <begin position="58"/>
        <end position="497"/>
    </location>
</feature>
<keyword evidence="6 8" id="KW-0472">Membrane</keyword>
<feature type="transmembrane region" description="Helical" evidence="8">
    <location>
        <begin position="161"/>
        <end position="183"/>
    </location>
</feature>
<evidence type="ECO:0000256" key="2">
    <source>
        <dbReference type="ARBA" id="ARBA00010992"/>
    </source>
</evidence>
<keyword evidence="11" id="KW-1185">Reference proteome</keyword>
<protein>
    <submittedName>
        <fullName evidence="10">Bifunctional purine biosynthesis protein PurH, variant 2</fullName>
    </submittedName>
</protein>
<feature type="transmembrane region" description="Helical" evidence="8">
    <location>
        <begin position="475"/>
        <end position="493"/>
    </location>
</feature>
<comment type="subcellular location">
    <subcellularLocation>
        <location evidence="1">Membrane</location>
        <topology evidence="1">Multi-pass membrane protein</topology>
    </subcellularLocation>
</comment>
<feature type="transmembrane region" description="Helical" evidence="8">
    <location>
        <begin position="411"/>
        <end position="432"/>
    </location>
</feature>
<dbReference type="InterPro" id="IPR045263">
    <property type="entry name" value="GLUT"/>
</dbReference>
<feature type="transmembrane region" description="Helical" evidence="8">
    <location>
        <begin position="195"/>
        <end position="216"/>
    </location>
</feature>
<gene>
    <name evidence="10" type="primary">HGT20_22</name>
    <name evidence="10" type="ORF">K7432_013402</name>
</gene>
<evidence type="ECO:0000256" key="8">
    <source>
        <dbReference type="SAM" id="Phobius"/>
    </source>
</evidence>
<dbReference type="PROSITE" id="PS00217">
    <property type="entry name" value="SUGAR_TRANSPORT_2"/>
    <property type="match status" value="1"/>
</dbReference>
<dbReference type="NCBIfam" id="TIGR00879">
    <property type="entry name" value="SP"/>
    <property type="match status" value="1"/>
</dbReference>
<feature type="transmembrane region" description="Helical" evidence="8">
    <location>
        <begin position="381"/>
        <end position="399"/>
    </location>
</feature>
<evidence type="ECO:0000313" key="10">
    <source>
        <dbReference type="EMBL" id="KAK9694472.1"/>
    </source>
</evidence>
<feature type="transmembrane region" description="Helical" evidence="8">
    <location>
        <begin position="351"/>
        <end position="369"/>
    </location>
</feature>
<dbReference type="InterPro" id="IPR036259">
    <property type="entry name" value="MFS_trans_sf"/>
</dbReference>
<evidence type="ECO:0000259" key="9">
    <source>
        <dbReference type="PROSITE" id="PS50850"/>
    </source>
</evidence>
<dbReference type="PANTHER" id="PTHR23503:SF8">
    <property type="entry name" value="FACILITATED GLUCOSE TRANSPORTER PROTEIN 1"/>
    <property type="match status" value="1"/>
</dbReference>
<dbReference type="EMBL" id="JASJQH010008193">
    <property type="protein sequence ID" value="KAK9694472.1"/>
    <property type="molecule type" value="Genomic_DNA"/>
</dbReference>
<feature type="transmembrane region" description="Helical" evidence="8">
    <location>
        <begin position="222"/>
        <end position="243"/>
    </location>
</feature>
<keyword evidence="4 8" id="KW-0812">Transmembrane</keyword>
<dbReference type="PRINTS" id="PR00171">
    <property type="entry name" value="SUGRTRNSPORT"/>
</dbReference>
<comment type="caution">
    <text evidence="10">The sequence shown here is derived from an EMBL/GenBank/DDBJ whole genome shotgun (WGS) entry which is preliminary data.</text>
</comment>
<dbReference type="Gene3D" id="1.20.1250.20">
    <property type="entry name" value="MFS general substrate transporter like domains"/>
    <property type="match status" value="1"/>
</dbReference>
<feature type="transmembrane region" description="Helical" evidence="8">
    <location>
        <begin position="50"/>
        <end position="67"/>
    </location>
</feature>
<sequence>MRDNIMIHRCNPSTPMSLESTDNEWTPVVRKDASKSSTTNERIIDSREKGMTMVVFLSVLVATMASFNKGWNTGSPNISEKVVRGCEEQHLSGIFPDCLPMGDLLWGFNVAIMQIGGLIGGLAAGPVADQLGRKRTLLLNNINFVVGGLMIGLSVNTTMFATGRFLIGLGSGTSTVVGPIYIAESSTIRYRGAMGTLLQVSIALGILISQITGLGLATVPLWRVLFGLTIVFAGIQMFLLAFCPETPRYLLSKNRVIEARKSLQKLRKGCYIENEFDDMVSGVQGDGSEHSLNASKSGTLRERMSDIMSDEYVRKMLFIGMGLHIAQQLSGVNGVTLYSTLMFRQTIGPELAPYMTICIAALNVILNLCSSMLIDKSGRRPLLLISTGGMFVSCLLLIIGDMADLVVLNTVSVFLYTSSFSIGSATIPFMIIAELVPTWAAGIVVSIATSTNWACYSIVVFIYPTLISTFGAKSFIIFAVTNGIALIFIYLMVPETKGRSIDEIAALHSYQSVD</sequence>
<proteinExistence type="inferred from homology"/>
<dbReference type="PROSITE" id="PS50850">
    <property type="entry name" value="MFS"/>
    <property type="match status" value="1"/>
</dbReference>
<accession>A0ABR2VQV0</accession>
<dbReference type="SUPFAM" id="SSF103473">
    <property type="entry name" value="MFS general substrate transporter"/>
    <property type="match status" value="1"/>
</dbReference>
<comment type="similarity">
    <text evidence="2 7">Belongs to the major facilitator superfamily. Sugar transporter (TC 2.A.1.1) family.</text>
</comment>
<name>A0ABR2VQV0_9FUNG</name>
<dbReference type="PANTHER" id="PTHR23503">
    <property type="entry name" value="SOLUTE CARRIER FAMILY 2"/>
    <property type="match status" value="1"/>
</dbReference>
<feature type="transmembrane region" description="Helical" evidence="8">
    <location>
        <begin position="312"/>
        <end position="331"/>
    </location>
</feature>
<dbReference type="Proteomes" id="UP001479436">
    <property type="component" value="Unassembled WGS sequence"/>
</dbReference>
<feature type="transmembrane region" description="Helical" evidence="8">
    <location>
        <begin position="104"/>
        <end position="125"/>
    </location>
</feature>
<organism evidence="10 11">
    <name type="scientific">Basidiobolus ranarum</name>
    <dbReference type="NCBI Taxonomy" id="34480"/>
    <lineage>
        <taxon>Eukaryota</taxon>
        <taxon>Fungi</taxon>
        <taxon>Fungi incertae sedis</taxon>
        <taxon>Zoopagomycota</taxon>
        <taxon>Entomophthoromycotina</taxon>
        <taxon>Basidiobolomycetes</taxon>
        <taxon>Basidiobolales</taxon>
        <taxon>Basidiobolaceae</taxon>
        <taxon>Basidiobolus</taxon>
    </lineage>
</organism>
<keyword evidence="5 8" id="KW-1133">Transmembrane helix</keyword>
<feature type="transmembrane region" description="Helical" evidence="8">
    <location>
        <begin position="137"/>
        <end position="155"/>
    </location>
</feature>
<evidence type="ECO:0000256" key="3">
    <source>
        <dbReference type="ARBA" id="ARBA00022448"/>
    </source>
</evidence>
<dbReference type="Pfam" id="PF00083">
    <property type="entry name" value="Sugar_tr"/>
    <property type="match status" value="1"/>
</dbReference>